<organism evidence="2 3">
    <name type="scientific">Romanomermis culicivorax</name>
    <name type="common">Nematode worm</name>
    <dbReference type="NCBI Taxonomy" id="13658"/>
    <lineage>
        <taxon>Eukaryota</taxon>
        <taxon>Metazoa</taxon>
        <taxon>Ecdysozoa</taxon>
        <taxon>Nematoda</taxon>
        <taxon>Enoplea</taxon>
        <taxon>Dorylaimia</taxon>
        <taxon>Mermithida</taxon>
        <taxon>Mermithoidea</taxon>
        <taxon>Mermithidae</taxon>
        <taxon>Romanomermis</taxon>
    </lineage>
</organism>
<keyword evidence="2" id="KW-1185">Reference proteome</keyword>
<evidence type="ECO:0000259" key="1">
    <source>
        <dbReference type="Pfam" id="PF16494"/>
    </source>
</evidence>
<evidence type="ECO:0000313" key="2">
    <source>
        <dbReference type="Proteomes" id="UP000887565"/>
    </source>
</evidence>
<dbReference type="Proteomes" id="UP000887565">
    <property type="component" value="Unplaced"/>
</dbReference>
<reference evidence="3" key="1">
    <citation type="submission" date="2022-11" db="UniProtKB">
        <authorList>
            <consortium name="WormBaseParasite"/>
        </authorList>
    </citation>
    <scope>IDENTIFICATION</scope>
</reference>
<name>A0A915ICT9_ROMCU</name>
<dbReference type="InterPro" id="IPR032452">
    <property type="entry name" value="Na_Ca_Ex_C-exten"/>
</dbReference>
<accession>A0A915ICT9</accession>
<evidence type="ECO:0000313" key="3">
    <source>
        <dbReference type="WBParaSite" id="nRc.2.0.1.t12004-RA"/>
    </source>
</evidence>
<dbReference type="Pfam" id="PF16494">
    <property type="entry name" value="Na_Ca_ex_C"/>
    <property type="match status" value="1"/>
</dbReference>
<proteinExistence type="predicted"/>
<feature type="domain" description="Sodium/calcium exchanger" evidence="1">
    <location>
        <begin position="19"/>
        <end position="96"/>
    </location>
</feature>
<dbReference type="WBParaSite" id="nRc.2.0.1.t12004-RA">
    <property type="protein sequence ID" value="nRc.2.0.1.t12004-RA"/>
    <property type="gene ID" value="nRc.2.0.1.g12004"/>
</dbReference>
<protein>
    <submittedName>
        <fullName evidence="3">Sodium/calcium exchanger domain-containing protein</fullName>
    </submittedName>
</protein>
<sequence>MSSFHSLRLRSKGYIQDRRTNILLASELQDPEKTQFLDTVTRQDPDVRAYEENRRIFMETFQRIRKEHPDADIQTLERMTEYEMMKNAKKSFAFHR</sequence>
<dbReference type="AlphaFoldDB" id="A0A915ICT9"/>